<evidence type="ECO:0000256" key="6">
    <source>
        <dbReference type="RuleBase" id="RU003355"/>
    </source>
</evidence>
<feature type="active site" description="Charge relay system" evidence="5">
    <location>
        <position position="195"/>
    </location>
</feature>
<feature type="active site" description="Charge relay system" evidence="5">
    <location>
        <position position="166"/>
    </location>
</feature>
<sequence>MTPGLLHYILLALGVAATIIAHPTPRIDTSTDLPSNSVHQSGGKHHIVLFDSTLPNQPSIDDVLSRLGLYPEHEDVVNHFNGSGFRGFSANMDAHCLDALAEMSDVAIVEEVANVSMVETRSTAPWGLERISSAGTISGNPGTLNFTYSFDTGSGLGAGADIYILDSGINTQHVAFQDRAQVKVLVGSVEDGTGHGTHVSGIAAGMLVGVASRANILGIKMFEDNGTGSSDVALKAVGYAIDSHMARRNQTGFVGSVMNMSWRVPKINAMNMAIKAANDAGVHTIAAAGNDAEDACTGSPASSGGTGGNGITVGSIDISNAISKFSDTGSCVDVYAPGSNIVSAYIGGDNVIRPLTGTSMAAPHVAGIVAYLMTANQSLAQDPPAMKAFLKDTGLRDVITGPTLPGDPRILVNNGIRGK</sequence>
<evidence type="ECO:0000256" key="7">
    <source>
        <dbReference type="SAM" id="SignalP"/>
    </source>
</evidence>
<organism evidence="9 10">
    <name type="scientific">Trichodelitschia bisporula</name>
    <dbReference type="NCBI Taxonomy" id="703511"/>
    <lineage>
        <taxon>Eukaryota</taxon>
        <taxon>Fungi</taxon>
        <taxon>Dikarya</taxon>
        <taxon>Ascomycota</taxon>
        <taxon>Pezizomycotina</taxon>
        <taxon>Dothideomycetes</taxon>
        <taxon>Dothideomycetes incertae sedis</taxon>
        <taxon>Phaeotrichales</taxon>
        <taxon>Phaeotrichaceae</taxon>
        <taxon>Trichodelitschia</taxon>
    </lineage>
</organism>
<evidence type="ECO:0000256" key="4">
    <source>
        <dbReference type="ARBA" id="ARBA00022825"/>
    </source>
</evidence>
<gene>
    <name evidence="9" type="ORF">EJ06DRAFT_156062</name>
</gene>
<dbReference type="InterPro" id="IPR034193">
    <property type="entry name" value="PCSK9_ProteinaseK-like"/>
</dbReference>
<dbReference type="Proteomes" id="UP000799640">
    <property type="component" value="Unassembled WGS sequence"/>
</dbReference>
<dbReference type="PANTHER" id="PTHR43806:SF11">
    <property type="entry name" value="CEREVISIN-RELATED"/>
    <property type="match status" value="1"/>
</dbReference>
<dbReference type="GO" id="GO:0004252">
    <property type="term" value="F:serine-type endopeptidase activity"/>
    <property type="evidence" value="ECO:0007669"/>
    <property type="project" value="UniProtKB-UniRule"/>
</dbReference>
<keyword evidence="4 5" id="KW-0720">Serine protease</keyword>
<keyword evidence="7" id="KW-0732">Signal</keyword>
<dbReference type="InterPro" id="IPR000209">
    <property type="entry name" value="Peptidase_S8/S53_dom"/>
</dbReference>
<comment type="similarity">
    <text evidence="1 5 6">Belongs to the peptidase S8 family.</text>
</comment>
<dbReference type="AlphaFoldDB" id="A0A6G1HNX6"/>
<name>A0A6G1HNX6_9PEZI</name>
<dbReference type="SUPFAM" id="SSF52743">
    <property type="entry name" value="Subtilisin-like"/>
    <property type="match status" value="1"/>
</dbReference>
<feature type="active site" description="Charge relay system" evidence="5">
    <location>
        <position position="359"/>
    </location>
</feature>
<dbReference type="InterPro" id="IPR050131">
    <property type="entry name" value="Peptidase_S8_subtilisin-like"/>
</dbReference>
<evidence type="ECO:0000256" key="5">
    <source>
        <dbReference type="PROSITE-ProRule" id="PRU01240"/>
    </source>
</evidence>
<evidence type="ECO:0000313" key="9">
    <source>
        <dbReference type="EMBL" id="KAF2397566.1"/>
    </source>
</evidence>
<feature type="domain" description="Peptidase S8/S53" evidence="8">
    <location>
        <begin position="159"/>
        <end position="393"/>
    </location>
</feature>
<dbReference type="InterPro" id="IPR023827">
    <property type="entry name" value="Peptidase_S8_Asp-AS"/>
</dbReference>
<dbReference type="PROSITE" id="PS00136">
    <property type="entry name" value="SUBTILASE_ASP"/>
    <property type="match status" value="1"/>
</dbReference>
<dbReference type="InterPro" id="IPR015500">
    <property type="entry name" value="Peptidase_S8_subtilisin-rel"/>
</dbReference>
<dbReference type="PROSITE" id="PS00137">
    <property type="entry name" value="SUBTILASE_HIS"/>
    <property type="match status" value="1"/>
</dbReference>
<feature type="chain" id="PRO_5026046102" evidence="7">
    <location>
        <begin position="22"/>
        <end position="419"/>
    </location>
</feature>
<dbReference type="CDD" id="cd04077">
    <property type="entry name" value="Peptidases_S8_PCSK9_ProteinaseK_like"/>
    <property type="match status" value="1"/>
</dbReference>
<dbReference type="InterPro" id="IPR022398">
    <property type="entry name" value="Peptidase_S8_His-AS"/>
</dbReference>
<dbReference type="OrthoDB" id="206201at2759"/>
<dbReference type="EMBL" id="ML996703">
    <property type="protein sequence ID" value="KAF2397566.1"/>
    <property type="molecule type" value="Genomic_DNA"/>
</dbReference>
<keyword evidence="2 5" id="KW-0645">Protease</keyword>
<evidence type="ECO:0000313" key="10">
    <source>
        <dbReference type="Proteomes" id="UP000799640"/>
    </source>
</evidence>
<keyword evidence="10" id="KW-1185">Reference proteome</keyword>
<feature type="signal peptide" evidence="7">
    <location>
        <begin position="1"/>
        <end position="21"/>
    </location>
</feature>
<keyword evidence="3 5" id="KW-0378">Hydrolase</keyword>
<dbReference type="InterPro" id="IPR023828">
    <property type="entry name" value="Peptidase_S8_Ser-AS"/>
</dbReference>
<proteinExistence type="inferred from homology"/>
<accession>A0A6G1HNX6</accession>
<evidence type="ECO:0000259" key="8">
    <source>
        <dbReference type="Pfam" id="PF00082"/>
    </source>
</evidence>
<reference evidence="9" key="1">
    <citation type="journal article" date="2020" name="Stud. Mycol.">
        <title>101 Dothideomycetes genomes: a test case for predicting lifestyles and emergence of pathogens.</title>
        <authorList>
            <person name="Haridas S."/>
            <person name="Albert R."/>
            <person name="Binder M."/>
            <person name="Bloem J."/>
            <person name="Labutti K."/>
            <person name="Salamov A."/>
            <person name="Andreopoulos B."/>
            <person name="Baker S."/>
            <person name="Barry K."/>
            <person name="Bills G."/>
            <person name="Bluhm B."/>
            <person name="Cannon C."/>
            <person name="Castanera R."/>
            <person name="Culley D."/>
            <person name="Daum C."/>
            <person name="Ezra D."/>
            <person name="Gonzalez J."/>
            <person name="Henrissat B."/>
            <person name="Kuo A."/>
            <person name="Liang C."/>
            <person name="Lipzen A."/>
            <person name="Lutzoni F."/>
            <person name="Magnuson J."/>
            <person name="Mondo S."/>
            <person name="Nolan M."/>
            <person name="Ohm R."/>
            <person name="Pangilinan J."/>
            <person name="Park H.-J."/>
            <person name="Ramirez L."/>
            <person name="Alfaro M."/>
            <person name="Sun H."/>
            <person name="Tritt A."/>
            <person name="Yoshinaga Y."/>
            <person name="Zwiers L.-H."/>
            <person name="Turgeon B."/>
            <person name="Goodwin S."/>
            <person name="Spatafora J."/>
            <person name="Crous P."/>
            <person name="Grigoriev I."/>
        </authorList>
    </citation>
    <scope>NUCLEOTIDE SEQUENCE</scope>
    <source>
        <strain evidence="9">CBS 262.69</strain>
    </source>
</reference>
<dbReference type="PRINTS" id="PR00723">
    <property type="entry name" value="SUBTILISIN"/>
</dbReference>
<dbReference type="PROSITE" id="PS51892">
    <property type="entry name" value="SUBTILASE"/>
    <property type="match status" value="1"/>
</dbReference>
<dbReference type="InterPro" id="IPR036852">
    <property type="entry name" value="Peptidase_S8/S53_dom_sf"/>
</dbReference>
<dbReference type="PROSITE" id="PS00138">
    <property type="entry name" value="SUBTILASE_SER"/>
    <property type="match status" value="1"/>
</dbReference>
<dbReference type="GO" id="GO:0006508">
    <property type="term" value="P:proteolysis"/>
    <property type="evidence" value="ECO:0007669"/>
    <property type="project" value="UniProtKB-KW"/>
</dbReference>
<evidence type="ECO:0000256" key="1">
    <source>
        <dbReference type="ARBA" id="ARBA00011073"/>
    </source>
</evidence>
<dbReference type="PANTHER" id="PTHR43806">
    <property type="entry name" value="PEPTIDASE S8"/>
    <property type="match status" value="1"/>
</dbReference>
<evidence type="ECO:0000256" key="3">
    <source>
        <dbReference type="ARBA" id="ARBA00022801"/>
    </source>
</evidence>
<dbReference type="Pfam" id="PF00082">
    <property type="entry name" value="Peptidase_S8"/>
    <property type="match status" value="1"/>
</dbReference>
<dbReference type="Gene3D" id="3.40.50.200">
    <property type="entry name" value="Peptidase S8/S53 domain"/>
    <property type="match status" value="1"/>
</dbReference>
<evidence type="ECO:0000256" key="2">
    <source>
        <dbReference type="ARBA" id="ARBA00022670"/>
    </source>
</evidence>
<protein>
    <submittedName>
        <fullName evidence="9">Subtilisin-like protein</fullName>
    </submittedName>
</protein>